<dbReference type="RefSeq" id="WP_135572488.1">
    <property type="nucleotide sequence ID" value="NZ_RQFN01000024.1"/>
</dbReference>
<sequence length="227" mass="26368">MNRLIVVLLFLSTISCKTFDYKWNLNGRTYLPVNNSYEDENWKIIISEISETEELDSTDKYLKIKLTFQNKTKKYRNLKLRQTSFSEYNFNYILRNSFIGIVNVYKKNPDLVDLEHFYRKAGVTVKLKSKLKDIPERFERYKENAKENSGLIALSCDGSNSGYDVRRPDSTSDWLAPGETAEDYISCPLPQGMTLVSIFSAGDFEIPIKNEAIYHKEINNAYGDFLK</sequence>
<dbReference type="Proteomes" id="UP000297465">
    <property type="component" value="Unassembled WGS sequence"/>
</dbReference>
<proteinExistence type="predicted"/>
<dbReference type="EMBL" id="RQFO01000017">
    <property type="protein sequence ID" value="TGL00609.1"/>
    <property type="molecule type" value="Genomic_DNA"/>
</dbReference>
<evidence type="ECO:0000313" key="2">
    <source>
        <dbReference type="Proteomes" id="UP000297465"/>
    </source>
</evidence>
<name>A0ABY2LN67_9LEPT</name>
<dbReference type="PROSITE" id="PS51257">
    <property type="entry name" value="PROKAR_LIPOPROTEIN"/>
    <property type="match status" value="1"/>
</dbReference>
<accession>A0ABY2LN67</accession>
<reference evidence="2" key="1">
    <citation type="journal article" date="2019" name="PLoS Negl. Trop. Dis.">
        <title>Revisiting the worldwide diversity of Leptospira species in the environment.</title>
        <authorList>
            <person name="Vincent A.T."/>
            <person name="Schiettekatte O."/>
            <person name="Bourhy P."/>
            <person name="Veyrier F.J."/>
            <person name="Picardeau M."/>
        </authorList>
    </citation>
    <scope>NUCLEOTIDE SEQUENCE [LARGE SCALE GENOMIC DNA]</scope>
    <source>
        <strain evidence="2">201800278</strain>
    </source>
</reference>
<evidence type="ECO:0008006" key="3">
    <source>
        <dbReference type="Google" id="ProtNLM"/>
    </source>
</evidence>
<comment type="caution">
    <text evidence="1">The sequence shown here is derived from an EMBL/GenBank/DDBJ whole genome shotgun (WGS) entry which is preliminary data.</text>
</comment>
<gene>
    <name evidence="1" type="ORF">EHQ31_17610</name>
</gene>
<organism evidence="1 2">
    <name type="scientific">Leptospira montravelensis</name>
    <dbReference type="NCBI Taxonomy" id="2484961"/>
    <lineage>
        <taxon>Bacteria</taxon>
        <taxon>Pseudomonadati</taxon>
        <taxon>Spirochaetota</taxon>
        <taxon>Spirochaetia</taxon>
        <taxon>Leptospirales</taxon>
        <taxon>Leptospiraceae</taxon>
        <taxon>Leptospira</taxon>
    </lineage>
</organism>
<protein>
    <recommendedName>
        <fullName evidence="3">Lipoprotein</fullName>
    </recommendedName>
</protein>
<keyword evidence="2" id="KW-1185">Reference proteome</keyword>
<evidence type="ECO:0000313" key="1">
    <source>
        <dbReference type="EMBL" id="TGL00609.1"/>
    </source>
</evidence>